<evidence type="ECO:0000313" key="2">
    <source>
        <dbReference type="Proteomes" id="UP001153050"/>
    </source>
</evidence>
<name>A0ABM9DUC2_9HYPH</name>
<dbReference type="Proteomes" id="UP001153050">
    <property type="component" value="Unassembled WGS sequence"/>
</dbReference>
<gene>
    <name evidence="1" type="ORF">MES5069_250070</name>
</gene>
<evidence type="ECO:0000313" key="1">
    <source>
        <dbReference type="EMBL" id="CAH2400295.1"/>
    </source>
</evidence>
<keyword evidence="2" id="KW-1185">Reference proteome</keyword>
<reference evidence="1 2" key="1">
    <citation type="submission" date="2022-03" db="EMBL/GenBank/DDBJ databases">
        <authorList>
            <person name="Brunel B."/>
        </authorList>
    </citation>
    <scope>NUCLEOTIDE SEQUENCE [LARGE SCALE GENOMIC DNA]</scope>
    <source>
        <strain evidence="1">STM5069sample</strain>
    </source>
</reference>
<proteinExistence type="predicted"/>
<organism evidence="1 2">
    <name type="scientific">Mesorhizobium escarrei</name>
    <dbReference type="NCBI Taxonomy" id="666018"/>
    <lineage>
        <taxon>Bacteria</taxon>
        <taxon>Pseudomonadati</taxon>
        <taxon>Pseudomonadota</taxon>
        <taxon>Alphaproteobacteria</taxon>
        <taxon>Hyphomicrobiales</taxon>
        <taxon>Phyllobacteriaceae</taxon>
        <taxon>Mesorhizobium</taxon>
    </lineage>
</organism>
<sequence length="69" mass="8065">MAVFERDRLLVQRYSHDIMALGGETEYARKIKDKARHRCCRVRQHLDDLFAQCGSVRRGGAARLRRHIA</sequence>
<accession>A0ABM9DUC2</accession>
<comment type="caution">
    <text evidence="1">The sequence shown here is derived from an EMBL/GenBank/DDBJ whole genome shotgun (WGS) entry which is preliminary data.</text>
</comment>
<dbReference type="EMBL" id="CAKXZT010000119">
    <property type="protein sequence ID" value="CAH2400295.1"/>
    <property type="molecule type" value="Genomic_DNA"/>
</dbReference>
<protein>
    <submittedName>
        <fullName evidence="1">Uncharacterized protein</fullName>
    </submittedName>
</protein>